<gene>
    <name evidence="1" type="ORF">CLIB1444_03S03136</name>
</gene>
<evidence type="ECO:0000313" key="2">
    <source>
        <dbReference type="Proteomes" id="UP001152531"/>
    </source>
</evidence>
<sequence>MISRIGIRNLRTQQLNSFKTVRFNAIRTISTVESTQEDANQILVNQRKNRPTSPHLNIYQPQLTWVLSGLHRVTGVVMAFGFYGLTCTYAATSLLGIPLDSASIISAFAGLPLLAKVGVKASMAFPFVFHGFNGLRHIVWDFGSKLTIPGVYQTGYIVLGLTGLVGSYLTFF</sequence>
<comment type="caution">
    <text evidence="1">The sequence shown here is derived from an EMBL/GenBank/DDBJ whole genome shotgun (WGS) entry which is preliminary data.</text>
</comment>
<organism evidence="1 2">
    <name type="scientific">[Candida] jaroonii</name>
    <dbReference type="NCBI Taxonomy" id="467808"/>
    <lineage>
        <taxon>Eukaryota</taxon>
        <taxon>Fungi</taxon>
        <taxon>Dikarya</taxon>
        <taxon>Ascomycota</taxon>
        <taxon>Saccharomycotina</taxon>
        <taxon>Pichiomycetes</taxon>
        <taxon>Debaryomycetaceae</taxon>
        <taxon>Yamadazyma</taxon>
    </lineage>
</organism>
<evidence type="ECO:0000313" key="1">
    <source>
        <dbReference type="EMBL" id="CAH6720043.1"/>
    </source>
</evidence>
<reference evidence="1" key="1">
    <citation type="submission" date="2022-06" db="EMBL/GenBank/DDBJ databases">
        <authorList>
            <person name="Legras J.-L."/>
            <person name="Devillers H."/>
            <person name="Grondin C."/>
        </authorList>
    </citation>
    <scope>NUCLEOTIDE SEQUENCE</scope>
    <source>
        <strain evidence="1">CLIB 1444</strain>
    </source>
</reference>
<dbReference type="EMBL" id="CALSDN010000003">
    <property type="protein sequence ID" value="CAH6720043.1"/>
    <property type="molecule type" value="Genomic_DNA"/>
</dbReference>
<proteinExistence type="predicted"/>
<accession>A0ACA9Y4X0</accession>
<protein>
    <submittedName>
        <fullName evidence="1">Succinate dehydrogenase [ubiquinone] cytochrome b subunit, mitochondrial</fullName>
    </submittedName>
</protein>
<name>A0ACA9Y4X0_9ASCO</name>
<dbReference type="Proteomes" id="UP001152531">
    <property type="component" value="Unassembled WGS sequence"/>
</dbReference>
<keyword evidence="2" id="KW-1185">Reference proteome</keyword>